<evidence type="ECO:0000313" key="1">
    <source>
        <dbReference type="EMBL" id="MBY82741.1"/>
    </source>
</evidence>
<dbReference type="EMBL" id="GGMS01013538">
    <property type="protein sequence ID" value="MBY82741.1"/>
    <property type="molecule type" value="Transcribed_RNA"/>
</dbReference>
<gene>
    <name evidence="1" type="ORF">g.143983</name>
</gene>
<dbReference type="OrthoDB" id="6591463at2759"/>
<dbReference type="AlphaFoldDB" id="A0A2S2QY88"/>
<protein>
    <submittedName>
        <fullName evidence="1">Uncharacterized protein</fullName>
    </submittedName>
</protein>
<accession>A0A2S2QY88</accession>
<proteinExistence type="predicted"/>
<organism evidence="1">
    <name type="scientific">Sipha flava</name>
    <name type="common">yellow sugarcane aphid</name>
    <dbReference type="NCBI Taxonomy" id="143950"/>
    <lineage>
        <taxon>Eukaryota</taxon>
        <taxon>Metazoa</taxon>
        <taxon>Ecdysozoa</taxon>
        <taxon>Arthropoda</taxon>
        <taxon>Hexapoda</taxon>
        <taxon>Insecta</taxon>
        <taxon>Pterygota</taxon>
        <taxon>Neoptera</taxon>
        <taxon>Paraneoptera</taxon>
        <taxon>Hemiptera</taxon>
        <taxon>Sternorrhyncha</taxon>
        <taxon>Aphidomorpha</taxon>
        <taxon>Aphidoidea</taxon>
        <taxon>Aphididae</taxon>
        <taxon>Sipha</taxon>
    </lineage>
</organism>
<sequence length="133" mass="15255">MDVKEISSHEDRINVGLSEQSATDDIRYGDERIDTCCVNKGFEESNSSKEDLTNMVEVESDNFSNNVILSDALKKAQRDGYVNNAFEDGPQKSTDKVNDKHNVHLCRYIYICVKTYNSRIYIGPMGMRFSFFF</sequence>
<reference evidence="1" key="1">
    <citation type="submission" date="2018-04" db="EMBL/GenBank/DDBJ databases">
        <title>Transcriptome assembly of Sipha flava.</title>
        <authorList>
            <person name="Scully E.D."/>
            <person name="Geib S.M."/>
            <person name="Palmer N.A."/>
            <person name="Koch K."/>
            <person name="Bradshaw J."/>
            <person name="Heng-Moss T."/>
            <person name="Sarath G."/>
        </authorList>
    </citation>
    <scope>NUCLEOTIDE SEQUENCE</scope>
</reference>
<name>A0A2S2QY88_9HEMI</name>